<proteinExistence type="predicted"/>
<dbReference type="Proteomes" id="UP000094243">
    <property type="component" value="Unassembled WGS sequence"/>
</dbReference>
<protein>
    <submittedName>
        <fullName evidence="1">Uncharacterized protein</fullName>
    </submittedName>
</protein>
<name>A0A1E3RY16_9MYCO</name>
<dbReference type="AlphaFoldDB" id="A0A1E3RY16"/>
<keyword evidence="2" id="KW-1185">Reference proteome</keyword>
<dbReference type="EMBL" id="MIGZ01000033">
    <property type="protein sequence ID" value="ODQ94739.1"/>
    <property type="molecule type" value="Genomic_DNA"/>
</dbReference>
<evidence type="ECO:0000313" key="1">
    <source>
        <dbReference type="EMBL" id="ODQ94739.1"/>
    </source>
</evidence>
<comment type="caution">
    <text evidence="1">The sequence shown here is derived from an EMBL/GenBank/DDBJ whole genome shotgun (WGS) entry which is preliminary data.</text>
</comment>
<evidence type="ECO:0000313" key="2">
    <source>
        <dbReference type="Proteomes" id="UP000094243"/>
    </source>
</evidence>
<sequence>MRGAFSVGETGAGADVVVDVVVVVSGAFSSSLEQPAVKAPMAMTAPMPTTAASCRGRRFSSVMF</sequence>
<organism evidence="1 2">
    <name type="scientific">Mycolicibacterium holsaticum</name>
    <dbReference type="NCBI Taxonomy" id="152142"/>
    <lineage>
        <taxon>Bacteria</taxon>
        <taxon>Bacillati</taxon>
        <taxon>Actinomycetota</taxon>
        <taxon>Actinomycetes</taxon>
        <taxon>Mycobacteriales</taxon>
        <taxon>Mycobacteriaceae</taxon>
        <taxon>Mycolicibacterium</taxon>
    </lineage>
</organism>
<reference evidence="2" key="1">
    <citation type="submission" date="2016-09" db="EMBL/GenBank/DDBJ databases">
        <authorList>
            <person name="Greninger A.L."/>
            <person name="Jerome K.R."/>
            <person name="Mcnair B."/>
            <person name="Wallis C."/>
            <person name="Fang F."/>
        </authorList>
    </citation>
    <scope>NUCLEOTIDE SEQUENCE [LARGE SCALE GENOMIC DNA]</scope>
    <source>
        <strain evidence="2">M7</strain>
    </source>
</reference>
<accession>A0A1E3RY16</accession>
<gene>
    <name evidence="1" type="ORF">BHQ17_08075</name>
</gene>